<dbReference type="EMBL" id="KZ667118">
    <property type="protein sequence ID" value="PPR92207.1"/>
    <property type="molecule type" value="Genomic_DNA"/>
</dbReference>
<evidence type="ECO:0000256" key="5">
    <source>
        <dbReference type="ARBA" id="ARBA00022741"/>
    </source>
</evidence>
<accession>A0A2P5WM96</accession>
<sequence>MGASIAKIAKKLGFLPQCRIRIVMVGLDGSGKTTILYKLKLGDLLKTKPTIGFNVETIQYKSICFDVWDIGGDSKIRPLWKHYFLNVQAIVFVVDSSDRERISEARKELHWVLADKELENAAVLVLGNKQDLSDAMSSSEMADKLGLHSLGQRPWYIQKTSACSGYGLYEGLHWLSNIISNIADSCSYNHFPNPFSRPHKIDLTLIEIENSKVVKIGELETVETGATEVEVVNIGRETNTSIVRKVEVGAMDMMGAIRTSGLMEVPSSSPAC</sequence>
<dbReference type="OrthoDB" id="935530at2759"/>
<comment type="similarity">
    <text evidence="2 13">Belongs to the small GTPase superfamily. Arf family.</text>
</comment>
<evidence type="ECO:0000256" key="9">
    <source>
        <dbReference type="ARBA" id="ARBA00023134"/>
    </source>
</evidence>
<comment type="subcellular location">
    <subcellularLocation>
        <location evidence="1">Golgi apparatus</location>
    </subcellularLocation>
</comment>
<name>A0A2P5WM96_GOSBA</name>
<dbReference type="GO" id="GO:0005525">
    <property type="term" value="F:GTP binding"/>
    <property type="evidence" value="ECO:0007669"/>
    <property type="project" value="UniProtKB-KW"/>
</dbReference>
<evidence type="ECO:0000313" key="15">
    <source>
        <dbReference type="Proteomes" id="UP000239757"/>
    </source>
</evidence>
<keyword evidence="12" id="KW-0460">Magnesium</keyword>
<evidence type="ECO:0000256" key="1">
    <source>
        <dbReference type="ARBA" id="ARBA00004555"/>
    </source>
</evidence>
<dbReference type="GO" id="GO:0016004">
    <property type="term" value="F:phospholipase activator activity"/>
    <property type="evidence" value="ECO:0007669"/>
    <property type="project" value="UniProtKB-ARBA"/>
</dbReference>
<dbReference type="InterPro" id="IPR027417">
    <property type="entry name" value="P-loop_NTPase"/>
</dbReference>
<evidence type="ECO:0000313" key="14">
    <source>
        <dbReference type="EMBL" id="PPR92207.1"/>
    </source>
</evidence>
<evidence type="ECO:0000256" key="4">
    <source>
        <dbReference type="ARBA" id="ARBA00022707"/>
    </source>
</evidence>
<dbReference type="CDD" id="cd00878">
    <property type="entry name" value="Arf_Arl"/>
    <property type="match status" value="1"/>
</dbReference>
<dbReference type="NCBIfam" id="TIGR00231">
    <property type="entry name" value="small_GTP"/>
    <property type="match status" value="1"/>
</dbReference>
<keyword evidence="12" id="KW-0479">Metal-binding</keyword>
<dbReference type="AlphaFoldDB" id="A0A2P5WM96"/>
<evidence type="ECO:0000256" key="3">
    <source>
        <dbReference type="ARBA" id="ARBA00022448"/>
    </source>
</evidence>
<dbReference type="PRINTS" id="PR00328">
    <property type="entry name" value="SAR1GTPBP"/>
</dbReference>
<dbReference type="GO" id="GO:0015031">
    <property type="term" value="P:protein transport"/>
    <property type="evidence" value="ECO:0007669"/>
    <property type="project" value="UniProtKB-KW"/>
</dbReference>
<dbReference type="PANTHER" id="PTHR11711">
    <property type="entry name" value="ADP RIBOSYLATION FACTOR-RELATED"/>
    <property type="match status" value="1"/>
</dbReference>
<feature type="binding site" evidence="11">
    <location>
        <begin position="128"/>
        <end position="131"/>
    </location>
    <ligand>
        <name>GTP</name>
        <dbReference type="ChEBI" id="CHEBI:37565"/>
    </ligand>
</feature>
<dbReference type="Gene3D" id="3.40.50.300">
    <property type="entry name" value="P-loop containing nucleotide triphosphate hydrolases"/>
    <property type="match status" value="1"/>
</dbReference>
<protein>
    <submittedName>
        <fullName evidence="14">Uncharacterized protein</fullName>
    </submittedName>
</protein>
<proteinExistence type="inferred from homology"/>
<feature type="binding site" evidence="11">
    <location>
        <begin position="26"/>
        <end position="33"/>
    </location>
    <ligand>
        <name>GTP</name>
        <dbReference type="ChEBI" id="CHEBI:37565"/>
    </ligand>
</feature>
<dbReference type="InterPro" id="IPR006689">
    <property type="entry name" value="Small_GTPase_ARF/SAR"/>
</dbReference>
<keyword evidence="3" id="KW-0813">Transport</keyword>
<keyword evidence="4" id="KW-0519">Myristate</keyword>
<dbReference type="SMART" id="SM00178">
    <property type="entry name" value="SAR"/>
    <property type="match status" value="1"/>
</dbReference>
<keyword evidence="10" id="KW-0449">Lipoprotein</keyword>
<reference evidence="14 15" key="1">
    <citation type="submission" date="2015-01" db="EMBL/GenBank/DDBJ databases">
        <title>Genome of allotetraploid Gossypium barbadense reveals genomic plasticity and fiber elongation in cotton evolution.</title>
        <authorList>
            <person name="Chen X."/>
            <person name="Liu X."/>
            <person name="Zhao B."/>
            <person name="Zheng H."/>
            <person name="Hu Y."/>
            <person name="Lu G."/>
            <person name="Yang C."/>
            <person name="Chen J."/>
            <person name="Shan C."/>
            <person name="Zhang L."/>
            <person name="Zhou Y."/>
            <person name="Wang L."/>
            <person name="Guo W."/>
            <person name="Bai Y."/>
            <person name="Ruan J."/>
            <person name="Shangguan X."/>
            <person name="Mao Y."/>
            <person name="Jiang J."/>
            <person name="Zhu Y."/>
            <person name="Lei J."/>
            <person name="Kang H."/>
            <person name="Chen S."/>
            <person name="He X."/>
            <person name="Wang R."/>
            <person name="Wang Y."/>
            <person name="Chen J."/>
            <person name="Wang L."/>
            <person name="Yu S."/>
            <person name="Wang B."/>
            <person name="Wei J."/>
            <person name="Song S."/>
            <person name="Lu X."/>
            <person name="Gao Z."/>
            <person name="Gu W."/>
            <person name="Deng X."/>
            <person name="Ma D."/>
            <person name="Wang S."/>
            <person name="Liang W."/>
            <person name="Fang L."/>
            <person name="Cai C."/>
            <person name="Zhu X."/>
            <person name="Zhou B."/>
            <person name="Zhang Y."/>
            <person name="Chen Z."/>
            <person name="Xu S."/>
            <person name="Zhu R."/>
            <person name="Wang S."/>
            <person name="Zhang T."/>
            <person name="Zhao G."/>
        </authorList>
    </citation>
    <scope>NUCLEOTIDE SEQUENCE [LARGE SCALE GENOMIC DNA]</scope>
    <source>
        <strain evidence="15">cv. Xinhai21</strain>
        <tissue evidence="14">Leaf</tissue>
    </source>
</reference>
<evidence type="ECO:0000256" key="7">
    <source>
        <dbReference type="ARBA" id="ARBA00022927"/>
    </source>
</evidence>
<keyword evidence="8" id="KW-0333">Golgi apparatus</keyword>
<dbReference type="InterPro" id="IPR024156">
    <property type="entry name" value="Small_GTPase_ARF"/>
</dbReference>
<keyword evidence="9 11" id="KW-0342">GTP-binding</keyword>
<feature type="binding site" evidence="12">
    <location>
        <position position="33"/>
    </location>
    <ligand>
        <name>Mg(2+)</name>
        <dbReference type="ChEBI" id="CHEBI:18420"/>
    </ligand>
</feature>
<evidence type="ECO:0000256" key="13">
    <source>
        <dbReference type="RuleBase" id="RU003925"/>
    </source>
</evidence>
<evidence type="ECO:0000256" key="11">
    <source>
        <dbReference type="PIRSR" id="PIRSR606689-1"/>
    </source>
</evidence>
<gene>
    <name evidence="14" type="ORF">GOBAR_AA28462</name>
</gene>
<feature type="binding site" evidence="12">
    <location>
        <position position="50"/>
    </location>
    <ligand>
        <name>Mg(2+)</name>
        <dbReference type="ChEBI" id="CHEBI:18420"/>
    </ligand>
</feature>
<dbReference type="Proteomes" id="UP000239757">
    <property type="component" value="Unassembled WGS sequence"/>
</dbReference>
<dbReference type="GO" id="GO:0016192">
    <property type="term" value="P:vesicle-mediated transport"/>
    <property type="evidence" value="ECO:0007669"/>
    <property type="project" value="UniProtKB-KW"/>
</dbReference>
<dbReference type="SMART" id="SM00177">
    <property type="entry name" value="ARF"/>
    <property type="match status" value="1"/>
</dbReference>
<organism evidence="14 15">
    <name type="scientific">Gossypium barbadense</name>
    <name type="common">Sea Island cotton</name>
    <name type="synonym">Hibiscus barbadensis</name>
    <dbReference type="NCBI Taxonomy" id="3634"/>
    <lineage>
        <taxon>Eukaryota</taxon>
        <taxon>Viridiplantae</taxon>
        <taxon>Streptophyta</taxon>
        <taxon>Embryophyta</taxon>
        <taxon>Tracheophyta</taxon>
        <taxon>Spermatophyta</taxon>
        <taxon>Magnoliopsida</taxon>
        <taxon>eudicotyledons</taxon>
        <taxon>Gunneridae</taxon>
        <taxon>Pentapetalae</taxon>
        <taxon>rosids</taxon>
        <taxon>malvids</taxon>
        <taxon>Malvales</taxon>
        <taxon>Malvaceae</taxon>
        <taxon>Malvoideae</taxon>
        <taxon>Gossypium</taxon>
    </lineage>
</organism>
<evidence type="ECO:0000256" key="6">
    <source>
        <dbReference type="ARBA" id="ARBA00022892"/>
    </source>
</evidence>
<dbReference type="GO" id="GO:0005794">
    <property type="term" value="C:Golgi apparatus"/>
    <property type="evidence" value="ECO:0007669"/>
    <property type="project" value="UniProtKB-SubCell"/>
</dbReference>
<feature type="binding site" evidence="11">
    <location>
        <position position="72"/>
    </location>
    <ligand>
        <name>GTP</name>
        <dbReference type="ChEBI" id="CHEBI:37565"/>
    </ligand>
</feature>
<evidence type="ECO:0000256" key="10">
    <source>
        <dbReference type="ARBA" id="ARBA00023288"/>
    </source>
</evidence>
<dbReference type="GO" id="GO:0046872">
    <property type="term" value="F:metal ion binding"/>
    <property type="evidence" value="ECO:0007669"/>
    <property type="project" value="UniProtKB-KW"/>
</dbReference>
<keyword evidence="7" id="KW-0653">Protein transport</keyword>
<dbReference type="PROSITE" id="PS51417">
    <property type="entry name" value="ARF"/>
    <property type="match status" value="1"/>
</dbReference>
<dbReference type="SUPFAM" id="SSF52540">
    <property type="entry name" value="P-loop containing nucleoside triphosphate hydrolases"/>
    <property type="match status" value="1"/>
</dbReference>
<evidence type="ECO:0000256" key="8">
    <source>
        <dbReference type="ARBA" id="ARBA00023034"/>
    </source>
</evidence>
<dbReference type="InterPro" id="IPR005225">
    <property type="entry name" value="Small_GTP-bd"/>
</dbReference>
<evidence type="ECO:0000256" key="2">
    <source>
        <dbReference type="ARBA" id="ARBA00010290"/>
    </source>
</evidence>
<dbReference type="GO" id="GO:0003924">
    <property type="term" value="F:GTPase activity"/>
    <property type="evidence" value="ECO:0007669"/>
    <property type="project" value="InterPro"/>
</dbReference>
<dbReference type="Pfam" id="PF00025">
    <property type="entry name" value="Arf"/>
    <property type="match status" value="1"/>
</dbReference>
<dbReference type="FunFam" id="3.40.50.300:FF:003500">
    <property type="entry name" value="ADP-ribosylation factor 1"/>
    <property type="match status" value="1"/>
</dbReference>
<keyword evidence="5 11" id="KW-0547">Nucleotide-binding</keyword>
<evidence type="ECO:0000256" key="12">
    <source>
        <dbReference type="PIRSR" id="PIRSR606689-2"/>
    </source>
</evidence>
<dbReference type="SMART" id="SM00175">
    <property type="entry name" value="RAB"/>
    <property type="match status" value="1"/>
</dbReference>
<keyword evidence="6" id="KW-0931">ER-Golgi transport</keyword>